<evidence type="ECO:0000313" key="2">
    <source>
        <dbReference type="Proteomes" id="UP000029725"/>
    </source>
</evidence>
<proteinExistence type="predicted"/>
<reference evidence="1 2" key="1">
    <citation type="submission" date="2014-04" db="EMBL/GenBank/DDBJ databases">
        <title>A new species of microsporidia sheds light on the evolution of extreme parasitism.</title>
        <authorList>
            <person name="Haag K.L."/>
            <person name="James T.Y."/>
            <person name="Larsson R."/>
            <person name="Schaer T.M."/>
            <person name="Refardt D."/>
            <person name="Pombert J.-F."/>
            <person name="Ebert D."/>
        </authorList>
    </citation>
    <scope>NUCLEOTIDE SEQUENCE [LARGE SCALE GENOMIC DNA]</scope>
    <source>
        <strain evidence="1 2">UGP3</strain>
        <tissue evidence="1">Spores</tissue>
    </source>
</reference>
<gene>
    <name evidence="1" type="ORF">DI09_32p110</name>
</gene>
<accession>A0A098VUZ1</accession>
<dbReference type="GeneID" id="25259576"/>
<dbReference type="RefSeq" id="XP_013237953.1">
    <property type="nucleotide sequence ID" value="XM_013382499.1"/>
</dbReference>
<name>A0A098VUZ1_9MICR</name>
<comment type="caution">
    <text evidence="1">The sequence shown here is derived from an EMBL/GenBank/DDBJ whole genome shotgun (WGS) entry which is preliminary data.</text>
</comment>
<dbReference type="HOGENOM" id="CLU_1695930_0_0_1"/>
<evidence type="ECO:0000313" key="1">
    <source>
        <dbReference type="EMBL" id="KGG51526.1"/>
    </source>
</evidence>
<dbReference type="EMBL" id="JMKJ01000255">
    <property type="protein sequence ID" value="KGG51526.1"/>
    <property type="molecule type" value="Genomic_DNA"/>
</dbReference>
<protein>
    <submittedName>
        <fullName evidence="1">Uncharacterized protein</fullName>
    </submittedName>
</protein>
<keyword evidence="2" id="KW-1185">Reference proteome</keyword>
<organism evidence="1 2">
    <name type="scientific">Mitosporidium daphniae</name>
    <dbReference type="NCBI Taxonomy" id="1485682"/>
    <lineage>
        <taxon>Eukaryota</taxon>
        <taxon>Fungi</taxon>
        <taxon>Fungi incertae sedis</taxon>
        <taxon>Microsporidia</taxon>
        <taxon>Mitosporidium</taxon>
    </lineage>
</organism>
<dbReference type="Proteomes" id="UP000029725">
    <property type="component" value="Unassembled WGS sequence"/>
</dbReference>
<sequence>MRIGYRERDKAPLGLIELVDSPFEYKKALSLFEKLKGERDEPFCYHPPISQLSNTKRAKMAQRGLLPKTHNCYDYPPVARQYLINHLHLYDESLVEMKKKREAYFEGKLLEIYRRERQPKYRPGWSLPLDRPSFLESVLTLTPALVSKVRPKMNN</sequence>
<dbReference type="VEuPathDB" id="MicrosporidiaDB:DI09_32p110"/>
<dbReference type="AlphaFoldDB" id="A0A098VUZ1"/>